<gene>
    <name evidence="8" type="ORF">GSTUAT00000610001</name>
</gene>
<evidence type="ECO:0000313" key="8">
    <source>
        <dbReference type="EMBL" id="CUS15352.1"/>
    </source>
</evidence>
<keyword evidence="3" id="KW-0223">Dioxygenase</keyword>
<feature type="compositionally biased region" description="Pro residues" evidence="6">
    <location>
        <begin position="19"/>
        <end position="30"/>
    </location>
</feature>
<evidence type="ECO:0000313" key="9">
    <source>
        <dbReference type="Proteomes" id="UP001412239"/>
    </source>
</evidence>
<evidence type="ECO:0000256" key="6">
    <source>
        <dbReference type="SAM" id="MobiDB-lite"/>
    </source>
</evidence>
<dbReference type="InterPro" id="IPR045054">
    <property type="entry name" value="P4HA-like"/>
</dbReference>
<dbReference type="PANTHER" id="PTHR10869:SF236">
    <property type="entry name" value="PROLYL 4-HYDROXYLASE ALPHA SUBUNIT DOMAIN-CONTAINING PROTEIN"/>
    <property type="match status" value="1"/>
</dbReference>
<evidence type="ECO:0000256" key="1">
    <source>
        <dbReference type="ARBA" id="ARBA00001961"/>
    </source>
</evidence>
<dbReference type="Pfam" id="PF13640">
    <property type="entry name" value="2OG-FeII_Oxy_3"/>
    <property type="match status" value="1"/>
</dbReference>
<name>A0A292Q6C6_9PEZI</name>
<dbReference type="InterPro" id="IPR044862">
    <property type="entry name" value="Pro_4_hyd_alph_FE2OG_OXY"/>
</dbReference>
<keyword evidence="4" id="KW-0560">Oxidoreductase</keyword>
<reference evidence="8" key="1">
    <citation type="submission" date="2015-10" db="EMBL/GenBank/DDBJ databases">
        <authorList>
            <person name="Regsiter A."/>
            <person name="william w."/>
        </authorList>
    </citation>
    <scope>NUCLEOTIDE SEQUENCE</scope>
    <source>
        <strain evidence="8">Montdore</strain>
    </source>
</reference>
<dbReference type="GO" id="GO:0004656">
    <property type="term" value="F:procollagen-proline 4-dioxygenase activity"/>
    <property type="evidence" value="ECO:0007669"/>
    <property type="project" value="TreeGrafter"/>
</dbReference>
<accession>A0A292Q6C6</accession>
<evidence type="ECO:0000256" key="5">
    <source>
        <dbReference type="ARBA" id="ARBA00023004"/>
    </source>
</evidence>
<sequence length="249" mass="27858">MPKKGPARKKEVPTRERYSPPPPPSWPPLTPVIPSEDLTVETILPMQILTIPKFFTAALCRIYHNFVSQSLDLTTTPGKPKRGEALRVNDRISIYDLGFAERLWNETGLKDLVAREAGEDGGKELWGGEVIGLSPNIRVYRYSKGQFFDKHYDDTASFSIGDPQVRVQTTWTLLIYLTGRSDGVRGGETVFYTEATKHTQGEEHAIEPEKGTALLHRHGAHCLLHEGRVVTEDAGVGKWVLRTDLIVGR</sequence>
<keyword evidence="2" id="KW-0479">Metal-binding</keyword>
<dbReference type="GO" id="GO:0005506">
    <property type="term" value="F:iron ion binding"/>
    <property type="evidence" value="ECO:0007669"/>
    <property type="project" value="InterPro"/>
</dbReference>
<dbReference type="Gene3D" id="2.60.120.620">
    <property type="entry name" value="q2cbj1_9rhob like domain"/>
    <property type="match status" value="1"/>
</dbReference>
<keyword evidence="9" id="KW-1185">Reference proteome</keyword>
<organism evidence="8 9">
    <name type="scientific">Tuber aestivum</name>
    <name type="common">summer truffle</name>
    <dbReference type="NCBI Taxonomy" id="59557"/>
    <lineage>
        <taxon>Eukaryota</taxon>
        <taxon>Fungi</taxon>
        <taxon>Dikarya</taxon>
        <taxon>Ascomycota</taxon>
        <taxon>Pezizomycotina</taxon>
        <taxon>Pezizomycetes</taxon>
        <taxon>Pezizales</taxon>
        <taxon>Tuberaceae</taxon>
        <taxon>Tuber</taxon>
    </lineage>
</organism>
<comment type="cofactor">
    <cofactor evidence="1">
        <name>L-ascorbate</name>
        <dbReference type="ChEBI" id="CHEBI:38290"/>
    </cofactor>
</comment>
<dbReference type="InterPro" id="IPR006620">
    <property type="entry name" value="Pro_4_hyd_alph"/>
</dbReference>
<feature type="domain" description="Prolyl 4-hydroxylase alpha subunit" evidence="7">
    <location>
        <begin position="46"/>
        <end position="246"/>
    </location>
</feature>
<evidence type="ECO:0000256" key="4">
    <source>
        <dbReference type="ARBA" id="ARBA00023002"/>
    </source>
</evidence>
<dbReference type="EMBL" id="LN890948">
    <property type="protein sequence ID" value="CUS15352.1"/>
    <property type="molecule type" value="Genomic_DNA"/>
</dbReference>
<dbReference type="AlphaFoldDB" id="A0A292Q6C6"/>
<evidence type="ECO:0000256" key="2">
    <source>
        <dbReference type="ARBA" id="ARBA00022723"/>
    </source>
</evidence>
<proteinExistence type="predicted"/>
<feature type="region of interest" description="Disordered" evidence="6">
    <location>
        <begin position="1"/>
        <end position="30"/>
    </location>
</feature>
<dbReference type="PANTHER" id="PTHR10869">
    <property type="entry name" value="PROLYL 4-HYDROXYLASE ALPHA SUBUNIT"/>
    <property type="match status" value="1"/>
</dbReference>
<evidence type="ECO:0000259" key="7">
    <source>
        <dbReference type="SMART" id="SM00702"/>
    </source>
</evidence>
<keyword evidence="5" id="KW-0408">Iron</keyword>
<evidence type="ECO:0000256" key="3">
    <source>
        <dbReference type="ARBA" id="ARBA00022964"/>
    </source>
</evidence>
<dbReference type="GO" id="GO:0031418">
    <property type="term" value="F:L-ascorbic acid binding"/>
    <property type="evidence" value="ECO:0007669"/>
    <property type="project" value="InterPro"/>
</dbReference>
<dbReference type="Proteomes" id="UP001412239">
    <property type="component" value="Unassembled WGS sequence"/>
</dbReference>
<protein>
    <recommendedName>
        <fullName evidence="7">Prolyl 4-hydroxylase alpha subunit domain-containing protein</fullName>
    </recommendedName>
</protein>
<dbReference type="SMART" id="SM00702">
    <property type="entry name" value="P4Hc"/>
    <property type="match status" value="1"/>
</dbReference>
<feature type="compositionally biased region" description="Basic and acidic residues" evidence="6">
    <location>
        <begin position="8"/>
        <end position="18"/>
    </location>
</feature>
<dbReference type="GO" id="GO:0005783">
    <property type="term" value="C:endoplasmic reticulum"/>
    <property type="evidence" value="ECO:0007669"/>
    <property type="project" value="TreeGrafter"/>
</dbReference>